<gene>
    <name evidence="2" type="ORF">PPAR1163_LOCUS21903</name>
    <name evidence="3" type="ORF">PPAR1163_LOCUS21908</name>
</gene>
<proteinExistence type="predicted"/>
<evidence type="ECO:0000256" key="1">
    <source>
        <dbReference type="SAM" id="MobiDB-lite"/>
    </source>
</evidence>
<dbReference type="EMBL" id="HBGJ01034538">
    <property type="protein sequence ID" value="CAD9263518.1"/>
    <property type="molecule type" value="Transcribed_RNA"/>
</dbReference>
<name>A0A6U4JBY6_9STRA</name>
<reference evidence="3" key="1">
    <citation type="submission" date="2021-01" db="EMBL/GenBank/DDBJ databases">
        <authorList>
            <person name="Corre E."/>
            <person name="Pelletier E."/>
            <person name="Niang G."/>
            <person name="Scheremetjew M."/>
            <person name="Finn R."/>
            <person name="Kale V."/>
            <person name="Holt S."/>
            <person name="Cochrane G."/>
            <person name="Meng A."/>
            <person name="Brown T."/>
            <person name="Cohen L."/>
        </authorList>
    </citation>
    <scope>NUCLEOTIDE SEQUENCE</scope>
    <source>
        <strain evidence="3">CCMP2877</strain>
    </source>
</reference>
<evidence type="ECO:0000313" key="2">
    <source>
        <dbReference type="EMBL" id="CAD9263518.1"/>
    </source>
</evidence>
<dbReference type="AlphaFoldDB" id="A0A6U4JBY6"/>
<accession>A0A6U4JBY6</accession>
<dbReference type="EMBL" id="HBGJ01034543">
    <property type="protein sequence ID" value="CAD9263523.1"/>
    <property type="molecule type" value="Transcribed_RNA"/>
</dbReference>
<feature type="compositionally biased region" description="Low complexity" evidence="1">
    <location>
        <begin position="79"/>
        <end position="112"/>
    </location>
</feature>
<protein>
    <submittedName>
        <fullName evidence="3">Uncharacterized protein</fullName>
    </submittedName>
</protein>
<evidence type="ECO:0000313" key="3">
    <source>
        <dbReference type="EMBL" id="CAD9263523.1"/>
    </source>
</evidence>
<sequence length="197" mass="20219">MAPGAWGTVKGGMKRTASVAGLKAMQVESPQVPVRRGNMADRCPSSPRKRLNSTGGAVGRKPLGVATFSPATPPAQHAASLMLSPTRSSSPSDVSDVSSQNSSEASLSSQASITGLSSEGEVSTRCELQLAALDEAIGRIDDSFFANLPTLDDSTEGSIGLDVGMSSAWGTSVDPMDSAATLTKAADEEGDAWGWFV</sequence>
<organism evidence="3">
    <name type="scientific">Phaeomonas parva</name>
    <dbReference type="NCBI Taxonomy" id="124430"/>
    <lineage>
        <taxon>Eukaryota</taxon>
        <taxon>Sar</taxon>
        <taxon>Stramenopiles</taxon>
        <taxon>Ochrophyta</taxon>
        <taxon>Pinguiophyceae</taxon>
        <taxon>Pinguiochrysidales</taxon>
        <taxon>Pinguiochrysidaceae</taxon>
        <taxon>Phaeomonas</taxon>
    </lineage>
</organism>
<feature type="region of interest" description="Disordered" evidence="1">
    <location>
        <begin position="28"/>
        <end position="119"/>
    </location>
</feature>